<dbReference type="RefSeq" id="WP_406826604.1">
    <property type="nucleotide sequence ID" value="NZ_CP157485.1"/>
</dbReference>
<proteinExistence type="predicted"/>
<protein>
    <submittedName>
        <fullName evidence="2">Uncharacterized protein</fullName>
    </submittedName>
</protein>
<feature type="compositionally biased region" description="Basic and acidic residues" evidence="1">
    <location>
        <begin position="39"/>
        <end position="62"/>
    </location>
</feature>
<evidence type="ECO:0000256" key="1">
    <source>
        <dbReference type="SAM" id="MobiDB-lite"/>
    </source>
</evidence>
<sequence length="77" mass="8506">MTISRGVLTNKISVADYFKTFAICDGFIIDSKLKITMEKKATKSQASKEMRDPKSSKEEKSQAAKTLSGTAKKTTKK</sequence>
<gene>
    <name evidence="2" type="ORF">ABEG20_06650</name>
</gene>
<feature type="compositionally biased region" description="Polar residues" evidence="1">
    <location>
        <begin position="63"/>
        <end position="77"/>
    </location>
</feature>
<accession>A0AAU7K9A0</accession>
<dbReference type="EMBL" id="CP157485">
    <property type="protein sequence ID" value="XBO49277.1"/>
    <property type="molecule type" value="Genomic_DNA"/>
</dbReference>
<feature type="region of interest" description="Disordered" evidence="1">
    <location>
        <begin position="39"/>
        <end position="77"/>
    </location>
</feature>
<evidence type="ECO:0000313" key="2">
    <source>
        <dbReference type="EMBL" id="XBO49277.1"/>
    </source>
</evidence>
<dbReference type="AlphaFoldDB" id="A0AAU7K9A0"/>
<name>A0AAU7K9A0_9SPHI</name>
<reference evidence="2" key="1">
    <citation type="submission" date="2024-05" db="EMBL/GenBank/DDBJ databases">
        <authorList>
            <person name="Kim S."/>
            <person name="Heo J."/>
            <person name="Choi H."/>
            <person name="Choi Y."/>
            <person name="Kwon S.-W."/>
            <person name="Kim Y."/>
        </authorList>
    </citation>
    <scope>NUCLEOTIDE SEQUENCE</scope>
    <source>
        <strain evidence="2">KACC 23697</strain>
    </source>
</reference>
<organism evidence="2">
    <name type="scientific">Pedobacter sp. KACC 23697</name>
    <dbReference type="NCBI Taxonomy" id="3149230"/>
    <lineage>
        <taxon>Bacteria</taxon>
        <taxon>Pseudomonadati</taxon>
        <taxon>Bacteroidota</taxon>
        <taxon>Sphingobacteriia</taxon>
        <taxon>Sphingobacteriales</taxon>
        <taxon>Sphingobacteriaceae</taxon>
        <taxon>Pedobacter</taxon>
    </lineage>
</organism>